<dbReference type="EMBL" id="JH668390">
    <property type="protein sequence ID" value="KAG6450605.1"/>
    <property type="molecule type" value="Genomic_DNA"/>
</dbReference>
<evidence type="ECO:0000313" key="1">
    <source>
        <dbReference type="EMBL" id="KAG6450605.1"/>
    </source>
</evidence>
<protein>
    <submittedName>
        <fullName evidence="1">Uncharacterized protein</fullName>
    </submittedName>
</protein>
<dbReference type="Proteomes" id="UP000791440">
    <property type="component" value="Unassembled WGS sequence"/>
</dbReference>
<sequence>MCSQNFCLYVNDKAMTSYHFYKSCIKSWTQHVKGHEEGCHQRTIAACCKAGHQHLK</sequence>
<organism evidence="1 2">
    <name type="scientific">Manduca sexta</name>
    <name type="common">Tobacco hawkmoth</name>
    <name type="synonym">Tobacco hornworm</name>
    <dbReference type="NCBI Taxonomy" id="7130"/>
    <lineage>
        <taxon>Eukaryota</taxon>
        <taxon>Metazoa</taxon>
        <taxon>Ecdysozoa</taxon>
        <taxon>Arthropoda</taxon>
        <taxon>Hexapoda</taxon>
        <taxon>Insecta</taxon>
        <taxon>Pterygota</taxon>
        <taxon>Neoptera</taxon>
        <taxon>Endopterygota</taxon>
        <taxon>Lepidoptera</taxon>
        <taxon>Glossata</taxon>
        <taxon>Ditrysia</taxon>
        <taxon>Bombycoidea</taxon>
        <taxon>Sphingidae</taxon>
        <taxon>Sphinginae</taxon>
        <taxon>Sphingini</taxon>
        <taxon>Manduca</taxon>
    </lineage>
</organism>
<reference evidence="1" key="2">
    <citation type="submission" date="2020-12" db="EMBL/GenBank/DDBJ databases">
        <authorList>
            <person name="Kanost M."/>
        </authorList>
    </citation>
    <scope>NUCLEOTIDE SEQUENCE</scope>
</reference>
<proteinExistence type="predicted"/>
<reference evidence="1" key="1">
    <citation type="journal article" date="2016" name="Insect Biochem. Mol. Biol.">
        <title>Multifaceted biological insights from a draft genome sequence of the tobacco hornworm moth, Manduca sexta.</title>
        <authorList>
            <person name="Kanost M.R."/>
            <person name="Arrese E.L."/>
            <person name="Cao X."/>
            <person name="Chen Y.R."/>
            <person name="Chellapilla S."/>
            <person name="Goldsmith M.R."/>
            <person name="Grosse-Wilde E."/>
            <person name="Heckel D.G."/>
            <person name="Herndon N."/>
            <person name="Jiang H."/>
            <person name="Papanicolaou A."/>
            <person name="Qu J."/>
            <person name="Soulages J.L."/>
            <person name="Vogel H."/>
            <person name="Walters J."/>
            <person name="Waterhouse R.M."/>
            <person name="Ahn S.J."/>
            <person name="Almeida F.C."/>
            <person name="An C."/>
            <person name="Aqrawi P."/>
            <person name="Bretschneider A."/>
            <person name="Bryant W.B."/>
            <person name="Bucks S."/>
            <person name="Chao H."/>
            <person name="Chevignon G."/>
            <person name="Christen J.M."/>
            <person name="Clarke D.F."/>
            <person name="Dittmer N.T."/>
            <person name="Ferguson L.C.F."/>
            <person name="Garavelou S."/>
            <person name="Gordon K.H.J."/>
            <person name="Gunaratna R.T."/>
            <person name="Han Y."/>
            <person name="Hauser F."/>
            <person name="He Y."/>
            <person name="Heidel-Fischer H."/>
            <person name="Hirsh A."/>
            <person name="Hu Y."/>
            <person name="Jiang H."/>
            <person name="Kalra D."/>
            <person name="Klinner C."/>
            <person name="Konig C."/>
            <person name="Kovar C."/>
            <person name="Kroll A.R."/>
            <person name="Kuwar S.S."/>
            <person name="Lee S.L."/>
            <person name="Lehman R."/>
            <person name="Li K."/>
            <person name="Li Z."/>
            <person name="Liang H."/>
            <person name="Lovelace S."/>
            <person name="Lu Z."/>
            <person name="Mansfield J.H."/>
            <person name="McCulloch K.J."/>
            <person name="Mathew T."/>
            <person name="Morton B."/>
            <person name="Muzny D.M."/>
            <person name="Neunemann D."/>
            <person name="Ongeri F."/>
            <person name="Pauchet Y."/>
            <person name="Pu L.L."/>
            <person name="Pyrousis I."/>
            <person name="Rao X.J."/>
            <person name="Redding A."/>
            <person name="Roesel C."/>
            <person name="Sanchez-Gracia A."/>
            <person name="Schaack S."/>
            <person name="Shukla A."/>
            <person name="Tetreau G."/>
            <person name="Wang Y."/>
            <person name="Xiong G.H."/>
            <person name="Traut W."/>
            <person name="Walsh T.K."/>
            <person name="Worley K.C."/>
            <person name="Wu D."/>
            <person name="Wu W."/>
            <person name="Wu Y.Q."/>
            <person name="Zhang X."/>
            <person name="Zou Z."/>
            <person name="Zucker H."/>
            <person name="Briscoe A.D."/>
            <person name="Burmester T."/>
            <person name="Clem R.J."/>
            <person name="Feyereisen R."/>
            <person name="Grimmelikhuijzen C.J.P."/>
            <person name="Hamodrakas S.J."/>
            <person name="Hansson B.S."/>
            <person name="Huguet E."/>
            <person name="Jermiin L.S."/>
            <person name="Lan Q."/>
            <person name="Lehman H.K."/>
            <person name="Lorenzen M."/>
            <person name="Merzendorfer H."/>
            <person name="Michalopoulos I."/>
            <person name="Morton D.B."/>
            <person name="Muthukrishnan S."/>
            <person name="Oakeshott J.G."/>
            <person name="Palmer W."/>
            <person name="Park Y."/>
            <person name="Passarelli A.L."/>
            <person name="Rozas J."/>
            <person name="Schwartz L.M."/>
            <person name="Smith W."/>
            <person name="Southgate A."/>
            <person name="Vilcinskas A."/>
            <person name="Vogt R."/>
            <person name="Wang P."/>
            <person name="Werren J."/>
            <person name="Yu X.Q."/>
            <person name="Zhou J.J."/>
            <person name="Brown S.J."/>
            <person name="Scherer S.E."/>
            <person name="Richards S."/>
            <person name="Blissard G.W."/>
        </authorList>
    </citation>
    <scope>NUCLEOTIDE SEQUENCE</scope>
</reference>
<evidence type="ECO:0000313" key="2">
    <source>
        <dbReference type="Proteomes" id="UP000791440"/>
    </source>
</evidence>
<comment type="caution">
    <text evidence="1">The sequence shown here is derived from an EMBL/GenBank/DDBJ whole genome shotgun (WGS) entry which is preliminary data.</text>
</comment>
<dbReference type="AlphaFoldDB" id="A0A922CKR3"/>
<keyword evidence="2" id="KW-1185">Reference proteome</keyword>
<name>A0A922CKR3_MANSE</name>
<gene>
    <name evidence="1" type="ORF">O3G_MSEX006662</name>
</gene>
<accession>A0A922CKR3</accession>